<protein>
    <submittedName>
        <fullName evidence="1">Uncharacterized protein</fullName>
    </submittedName>
</protein>
<feature type="non-terminal residue" evidence="1">
    <location>
        <position position="40"/>
    </location>
</feature>
<reference evidence="1" key="1">
    <citation type="journal article" date="2014" name="Front. Microbiol.">
        <title>High frequency of phylogenetically diverse reductive dehalogenase-homologous genes in deep subseafloor sedimentary metagenomes.</title>
        <authorList>
            <person name="Kawai M."/>
            <person name="Futagami T."/>
            <person name="Toyoda A."/>
            <person name="Takaki Y."/>
            <person name="Nishi S."/>
            <person name="Hori S."/>
            <person name="Arai W."/>
            <person name="Tsubouchi T."/>
            <person name="Morono Y."/>
            <person name="Uchiyama I."/>
            <person name="Ito T."/>
            <person name="Fujiyama A."/>
            <person name="Inagaki F."/>
            <person name="Takami H."/>
        </authorList>
    </citation>
    <scope>NUCLEOTIDE SEQUENCE</scope>
    <source>
        <strain evidence="1">Expedition CK06-06</strain>
    </source>
</reference>
<dbReference type="EMBL" id="BARV01019511">
    <property type="protein sequence ID" value="GAI31391.1"/>
    <property type="molecule type" value="Genomic_DNA"/>
</dbReference>
<sequence>MAEEKKKEDLNYQFVSLVFSLQQAAMVQLGKIANPATGKM</sequence>
<dbReference type="InterPro" id="IPR014995">
    <property type="entry name" value="DUF1844"/>
</dbReference>
<evidence type="ECO:0000313" key="1">
    <source>
        <dbReference type="EMBL" id="GAI31391.1"/>
    </source>
</evidence>
<comment type="caution">
    <text evidence="1">The sequence shown here is derived from an EMBL/GenBank/DDBJ whole genome shotgun (WGS) entry which is preliminary data.</text>
</comment>
<accession>X1NME4</accession>
<dbReference type="AlphaFoldDB" id="X1NME4"/>
<gene>
    <name evidence="1" type="ORF">S06H3_32780</name>
</gene>
<name>X1NME4_9ZZZZ</name>
<organism evidence="1">
    <name type="scientific">marine sediment metagenome</name>
    <dbReference type="NCBI Taxonomy" id="412755"/>
    <lineage>
        <taxon>unclassified sequences</taxon>
        <taxon>metagenomes</taxon>
        <taxon>ecological metagenomes</taxon>
    </lineage>
</organism>
<dbReference type="Pfam" id="PF08899">
    <property type="entry name" value="DUF1844"/>
    <property type="match status" value="1"/>
</dbReference>
<proteinExistence type="predicted"/>